<feature type="compositionally biased region" description="Polar residues" evidence="1">
    <location>
        <begin position="13"/>
        <end position="27"/>
    </location>
</feature>
<reference evidence="2" key="1">
    <citation type="submission" date="2023-10" db="EMBL/GenBank/DDBJ databases">
        <authorList>
            <person name="Domelevo Entfellner J.-B."/>
        </authorList>
    </citation>
    <scope>NUCLEOTIDE SEQUENCE</scope>
</reference>
<dbReference type="Gramene" id="rna-AYBTSS11_LOCUS8769">
    <property type="protein sequence ID" value="CAJ1938771.1"/>
    <property type="gene ID" value="gene-AYBTSS11_LOCUS8769"/>
</dbReference>
<sequence>MQLQGGELEKTTKSVASNETHNSNTEMSETKDTHNISYVKEHTDATEIGFKGDTQTDETSDSSSGIGPIHA</sequence>
<dbReference type="AlphaFoldDB" id="A0AA86S478"/>
<name>A0AA86S478_9FABA</name>
<feature type="compositionally biased region" description="Basic and acidic residues" evidence="1">
    <location>
        <begin position="28"/>
        <end position="45"/>
    </location>
</feature>
<dbReference type="EMBL" id="OY731400">
    <property type="protein sequence ID" value="CAJ1938771.1"/>
    <property type="molecule type" value="Genomic_DNA"/>
</dbReference>
<evidence type="ECO:0000313" key="3">
    <source>
        <dbReference type="Proteomes" id="UP001189624"/>
    </source>
</evidence>
<protein>
    <submittedName>
        <fullName evidence="2">Uncharacterized protein</fullName>
    </submittedName>
</protein>
<organism evidence="2 3">
    <name type="scientific">Sphenostylis stenocarpa</name>
    <dbReference type="NCBI Taxonomy" id="92480"/>
    <lineage>
        <taxon>Eukaryota</taxon>
        <taxon>Viridiplantae</taxon>
        <taxon>Streptophyta</taxon>
        <taxon>Embryophyta</taxon>
        <taxon>Tracheophyta</taxon>
        <taxon>Spermatophyta</taxon>
        <taxon>Magnoliopsida</taxon>
        <taxon>eudicotyledons</taxon>
        <taxon>Gunneridae</taxon>
        <taxon>Pentapetalae</taxon>
        <taxon>rosids</taxon>
        <taxon>fabids</taxon>
        <taxon>Fabales</taxon>
        <taxon>Fabaceae</taxon>
        <taxon>Papilionoideae</taxon>
        <taxon>50 kb inversion clade</taxon>
        <taxon>NPAAA clade</taxon>
        <taxon>indigoferoid/millettioid clade</taxon>
        <taxon>Phaseoleae</taxon>
        <taxon>Sphenostylis</taxon>
    </lineage>
</organism>
<gene>
    <name evidence="2" type="ORF">AYBTSS11_LOCUS8769</name>
</gene>
<dbReference type="Proteomes" id="UP001189624">
    <property type="component" value="Chromosome 3"/>
</dbReference>
<proteinExistence type="predicted"/>
<keyword evidence="3" id="KW-1185">Reference proteome</keyword>
<feature type="region of interest" description="Disordered" evidence="1">
    <location>
        <begin position="1"/>
        <end position="71"/>
    </location>
</feature>
<evidence type="ECO:0000256" key="1">
    <source>
        <dbReference type="SAM" id="MobiDB-lite"/>
    </source>
</evidence>
<accession>A0AA86S478</accession>
<evidence type="ECO:0000313" key="2">
    <source>
        <dbReference type="EMBL" id="CAJ1938771.1"/>
    </source>
</evidence>